<gene>
    <name evidence="3" type="ORF">JCM21714_4399</name>
</gene>
<feature type="domain" description="FtsX extracellular" evidence="2">
    <location>
        <begin position="54"/>
        <end position="108"/>
    </location>
</feature>
<keyword evidence="1" id="KW-1133">Transmembrane helix</keyword>
<keyword evidence="1" id="KW-0812">Transmembrane</keyword>
<proteinExistence type="predicted"/>
<dbReference type="STRING" id="1298598.JCM21714_4399"/>
<dbReference type="PANTHER" id="PTHR47755:SF1">
    <property type="entry name" value="CELL DIVISION PROTEIN FTSX"/>
    <property type="match status" value="1"/>
</dbReference>
<dbReference type="EMBL" id="BAVS01000042">
    <property type="protein sequence ID" value="GAE95185.1"/>
    <property type="molecule type" value="Genomic_DNA"/>
</dbReference>
<dbReference type="InterPro" id="IPR040690">
    <property type="entry name" value="FtsX_ECD"/>
</dbReference>
<feature type="transmembrane region" description="Helical" evidence="1">
    <location>
        <begin position="20"/>
        <end position="41"/>
    </location>
</feature>
<dbReference type="PANTHER" id="PTHR47755">
    <property type="entry name" value="CELL DIVISION PROTEIN FTSX"/>
    <property type="match status" value="1"/>
</dbReference>
<name>W4VP71_9BACI</name>
<dbReference type="AlphaFoldDB" id="W4VP71"/>
<organism evidence="3 4">
    <name type="scientific">Gracilibacillus boraciitolerans JCM 21714</name>
    <dbReference type="NCBI Taxonomy" id="1298598"/>
    <lineage>
        <taxon>Bacteria</taxon>
        <taxon>Bacillati</taxon>
        <taxon>Bacillota</taxon>
        <taxon>Bacilli</taxon>
        <taxon>Bacillales</taxon>
        <taxon>Bacillaceae</taxon>
        <taxon>Gracilibacillus</taxon>
    </lineage>
</organism>
<dbReference type="InterPro" id="IPR004513">
    <property type="entry name" value="FtsX"/>
</dbReference>
<protein>
    <submittedName>
        <fullName evidence="3">Cell division protein FtsX</fullName>
    </submittedName>
</protein>
<keyword evidence="3" id="KW-0131">Cell cycle</keyword>
<evidence type="ECO:0000313" key="3">
    <source>
        <dbReference type="EMBL" id="GAE95185.1"/>
    </source>
</evidence>
<reference evidence="3 4" key="1">
    <citation type="journal article" date="2014" name="Genome Announc.">
        <title>Draft Genome Sequence of the Boron-Tolerant and Moderately Halotolerant Bacterium Gracilibacillus boraciitolerans JCM 21714T.</title>
        <authorList>
            <person name="Ahmed I."/>
            <person name="Oshima K."/>
            <person name="Suda W."/>
            <person name="Kitamura K."/>
            <person name="Iida T."/>
            <person name="Ohmori Y."/>
            <person name="Fujiwara T."/>
            <person name="Hattori M."/>
            <person name="Ohkuma M."/>
        </authorList>
    </citation>
    <scope>NUCLEOTIDE SEQUENCE [LARGE SCALE GENOMIC DNA]</scope>
    <source>
        <strain evidence="3 4">JCM 21714</strain>
    </source>
</reference>
<evidence type="ECO:0000313" key="4">
    <source>
        <dbReference type="Proteomes" id="UP000019102"/>
    </source>
</evidence>
<dbReference type="Proteomes" id="UP000019102">
    <property type="component" value="Unassembled WGS sequence"/>
</dbReference>
<keyword evidence="3" id="KW-0132">Cell division</keyword>
<dbReference type="Gene3D" id="3.30.70.3040">
    <property type="match status" value="1"/>
</dbReference>
<keyword evidence="4" id="KW-1185">Reference proteome</keyword>
<dbReference type="GO" id="GO:0051301">
    <property type="term" value="P:cell division"/>
    <property type="evidence" value="ECO:0007669"/>
    <property type="project" value="UniProtKB-KW"/>
</dbReference>
<keyword evidence="1" id="KW-0472">Membrane</keyword>
<accession>W4VP71</accession>
<dbReference type="Pfam" id="PF18075">
    <property type="entry name" value="FtsX_ECD"/>
    <property type="match status" value="1"/>
</dbReference>
<sequence>MKRHFKEGARNIWRNGWMTVASVGAVTTTLILVGVFLVLMLNLNHIANELEGDVQIKALVELTAEQNDVNQIETKIKSIDEIESVEFLTKEEELKNLIESMGDQGKAWGTI</sequence>
<dbReference type="GO" id="GO:0016020">
    <property type="term" value="C:membrane"/>
    <property type="evidence" value="ECO:0007669"/>
    <property type="project" value="InterPro"/>
</dbReference>
<evidence type="ECO:0000259" key="2">
    <source>
        <dbReference type="Pfam" id="PF18075"/>
    </source>
</evidence>
<dbReference type="eggNOG" id="COG2177">
    <property type="taxonomic scope" value="Bacteria"/>
</dbReference>
<comment type="caution">
    <text evidence="3">The sequence shown here is derived from an EMBL/GenBank/DDBJ whole genome shotgun (WGS) entry which is preliminary data.</text>
</comment>
<evidence type="ECO:0000256" key="1">
    <source>
        <dbReference type="SAM" id="Phobius"/>
    </source>
</evidence>